<comment type="caution">
    <text evidence="1">The sequence shown here is derived from an EMBL/GenBank/DDBJ whole genome shotgun (WGS) entry which is preliminary data.</text>
</comment>
<organism evidence="1 2">
    <name type="scientific">Guyanagaster necrorhizus</name>
    <dbReference type="NCBI Taxonomy" id="856835"/>
    <lineage>
        <taxon>Eukaryota</taxon>
        <taxon>Fungi</taxon>
        <taxon>Dikarya</taxon>
        <taxon>Basidiomycota</taxon>
        <taxon>Agaricomycotina</taxon>
        <taxon>Agaricomycetes</taxon>
        <taxon>Agaricomycetidae</taxon>
        <taxon>Agaricales</taxon>
        <taxon>Marasmiineae</taxon>
        <taxon>Physalacriaceae</taxon>
        <taxon>Guyanagaster</taxon>
    </lineage>
</organism>
<dbReference type="AlphaFoldDB" id="A0A9P7W4S8"/>
<evidence type="ECO:0000313" key="2">
    <source>
        <dbReference type="Proteomes" id="UP000812287"/>
    </source>
</evidence>
<sequence>MRLGKVGAAGAAKEAGANHVWISLARYNDDLIGSPEKWEKYTRSADGHMGKRRPGFEHMGEEALSTFFSDGRWDSGKMVASFAKMRAFGDGFMIKTTDKDENLKVISFVLKPLSTSKWKNLLEEVNQEVPLPNEMGITPSETTSICDVTQGAEKGVVLDAVRVVRLRLYMGQIFMGWMWFIPVFHMPPPSRSDARDVPLYWM</sequence>
<evidence type="ECO:0000313" key="1">
    <source>
        <dbReference type="EMBL" id="KAG7452668.1"/>
    </source>
</evidence>
<gene>
    <name evidence="1" type="ORF">BT62DRAFT_17719</name>
</gene>
<dbReference type="Proteomes" id="UP000812287">
    <property type="component" value="Unassembled WGS sequence"/>
</dbReference>
<dbReference type="GeneID" id="66102233"/>
<dbReference type="RefSeq" id="XP_043046168.1">
    <property type="nucleotide sequence ID" value="XM_043179937.1"/>
</dbReference>
<protein>
    <submittedName>
        <fullName evidence="1">Uncharacterized protein</fullName>
    </submittedName>
</protein>
<accession>A0A9P7W4S8</accession>
<dbReference type="EMBL" id="MU250523">
    <property type="protein sequence ID" value="KAG7452668.1"/>
    <property type="molecule type" value="Genomic_DNA"/>
</dbReference>
<name>A0A9P7W4S8_9AGAR</name>
<proteinExistence type="predicted"/>
<keyword evidence="2" id="KW-1185">Reference proteome</keyword>
<reference evidence="1" key="1">
    <citation type="submission" date="2020-11" db="EMBL/GenBank/DDBJ databases">
        <title>Adaptations for nitrogen fixation in a non-lichenized fungal sporocarp promotes dispersal by wood-feeding termites.</title>
        <authorList>
            <consortium name="DOE Joint Genome Institute"/>
            <person name="Koch R.A."/>
            <person name="Yoon G."/>
            <person name="Arayal U."/>
            <person name="Lail K."/>
            <person name="Amirebrahimi M."/>
            <person name="Labutti K."/>
            <person name="Lipzen A."/>
            <person name="Riley R."/>
            <person name="Barry K."/>
            <person name="Henrissat B."/>
            <person name="Grigoriev I.V."/>
            <person name="Herr J.R."/>
            <person name="Aime M.C."/>
        </authorList>
    </citation>
    <scope>NUCLEOTIDE SEQUENCE</scope>
    <source>
        <strain evidence="1">MCA 3950</strain>
    </source>
</reference>
<dbReference type="OrthoDB" id="5632at2759"/>